<evidence type="ECO:0000259" key="6">
    <source>
        <dbReference type="PROSITE" id="PS50016"/>
    </source>
</evidence>
<dbReference type="SMART" id="SM00249">
    <property type="entry name" value="PHD"/>
    <property type="match status" value="1"/>
</dbReference>
<feature type="compositionally biased region" description="Low complexity" evidence="5">
    <location>
        <begin position="349"/>
        <end position="359"/>
    </location>
</feature>
<dbReference type="PROSITE" id="PS50089">
    <property type="entry name" value="ZF_RING_2"/>
    <property type="match status" value="1"/>
</dbReference>
<dbReference type="PANTHER" id="PTHR12618">
    <property type="entry name" value="PHD AND RING FINGER DOMAIN-CONTAINING PROTEIN 1"/>
    <property type="match status" value="1"/>
</dbReference>
<dbReference type="GO" id="GO:0008270">
    <property type="term" value="F:zinc ion binding"/>
    <property type="evidence" value="ECO:0007669"/>
    <property type="project" value="UniProtKB-KW"/>
</dbReference>
<dbReference type="InterPro" id="IPR011011">
    <property type="entry name" value="Znf_FYVE_PHD"/>
</dbReference>
<dbReference type="SUPFAM" id="SSF57850">
    <property type="entry name" value="RING/U-box"/>
    <property type="match status" value="1"/>
</dbReference>
<keyword evidence="9" id="KW-1185">Reference proteome</keyword>
<feature type="compositionally biased region" description="Basic and acidic residues" evidence="5">
    <location>
        <begin position="251"/>
        <end position="261"/>
    </location>
</feature>
<evidence type="ECO:0000256" key="1">
    <source>
        <dbReference type="ARBA" id="ARBA00022723"/>
    </source>
</evidence>
<dbReference type="EMBL" id="KV454294">
    <property type="protein sequence ID" value="ODQ72930.1"/>
    <property type="molecule type" value="Genomic_DNA"/>
</dbReference>
<dbReference type="SUPFAM" id="SSF57903">
    <property type="entry name" value="FYVE/PHD zinc finger"/>
    <property type="match status" value="1"/>
</dbReference>
<dbReference type="Proteomes" id="UP000094385">
    <property type="component" value="Unassembled WGS sequence"/>
</dbReference>
<sequence length="587" mass="65061">MEEYPCIICLQGLPTIDPLEAPNHSGSQKGDADDVLRRNLVATEVSEDAGASAVFDGTNKIARLVPCGHKLHDSCIQMWIEQATSCPTCRTNFNTVDILHTVKGDPVSSYNVETKVQVAELDESLLDLDQFEDEEDLCTCLVCDLGSREDELLLCDSCDAPYHASCLGMDGVPVEAWYCPSCVDNHLVTESMMRVANARARVTRTRPPRRTTRSRRRQTRLWDRAWQAVWDRLNNDLDNVSEDDGNSPCESTRRDDSARQRDADEWRVWRMRLRVAEATGGSSFFRSTASLFLNPPRQPGETPEMVDSWNMLEQALEIEEGASSTSEGGGSRPKPSHCCADWHSKRPNSVPVESELSPESSRKLKRPKSHRRQSISNGAPAENSIPAEKVTKSGSEGPSLMKSLLQDIRRPSSPSTDLHSHGIGIPLPTPTPMSPPLVASPAPSHTFFRSPSGSPVLMPSPRSLPSPAGDPMSPIMSSMSPVRPQTLSPTSTASSSPQKFQLSLEEKTQIQEIVRDVLRPLYRSGEVSKEQYTVINKRVSHVLYDLAIREIHSNESCSVVETMKDRWVDIATTNVGLELERARSSEY</sequence>
<feature type="compositionally biased region" description="Basic residues" evidence="5">
    <location>
        <begin position="363"/>
        <end position="373"/>
    </location>
</feature>
<proteinExistence type="predicted"/>
<dbReference type="PROSITE" id="PS01359">
    <property type="entry name" value="ZF_PHD_1"/>
    <property type="match status" value="1"/>
</dbReference>
<dbReference type="InterPro" id="IPR001841">
    <property type="entry name" value="Znf_RING"/>
</dbReference>
<dbReference type="AlphaFoldDB" id="A0A1E3Q5P9"/>
<dbReference type="InterPro" id="IPR019786">
    <property type="entry name" value="Zinc_finger_PHD-type_CS"/>
</dbReference>
<keyword evidence="3" id="KW-0862">Zinc</keyword>
<evidence type="ECO:0000256" key="4">
    <source>
        <dbReference type="PROSITE-ProRule" id="PRU00175"/>
    </source>
</evidence>
<evidence type="ECO:0000256" key="2">
    <source>
        <dbReference type="ARBA" id="ARBA00022771"/>
    </source>
</evidence>
<organism evidence="8 9">
    <name type="scientific">Lipomyces starkeyi NRRL Y-11557</name>
    <dbReference type="NCBI Taxonomy" id="675824"/>
    <lineage>
        <taxon>Eukaryota</taxon>
        <taxon>Fungi</taxon>
        <taxon>Dikarya</taxon>
        <taxon>Ascomycota</taxon>
        <taxon>Saccharomycotina</taxon>
        <taxon>Lipomycetes</taxon>
        <taxon>Lipomycetales</taxon>
        <taxon>Lipomycetaceae</taxon>
        <taxon>Lipomyces</taxon>
    </lineage>
</organism>
<dbReference type="PANTHER" id="PTHR12618:SF20">
    <property type="entry name" value="PHD AND RING FINGER DOMAIN-CONTAINING PROTEIN 1"/>
    <property type="match status" value="1"/>
</dbReference>
<dbReference type="STRING" id="675824.A0A1E3Q5P9"/>
<dbReference type="SMART" id="SM00184">
    <property type="entry name" value="RING"/>
    <property type="match status" value="2"/>
</dbReference>
<feature type="domain" description="RING-type" evidence="7">
    <location>
        <begin position="6"/>
        <end position="90"/>
    </location>
</feature>
<name>A0A1E3Q5P9_LIPST</name>
<dbReference type="OrthoDB" id="8062037at2759"/>
<dbReference type="PROSITE" id="PS50016">
    <property type="entry name" value="ZF_PHD_2"/>
    <property type="match status" value="1"/>
</dbReference>
<feature type="region of interest" description="Disordered" evidence="5">
    <location>
        <begin position="240"/>
        <end position="261"/>
    </location>
</feature>
<dbReference type="Gene3D" id="3.30.40.10">
    <property type="entry name" value="Zinc/RING finger domain, C3HC4 (zinc finger)"/>
    <property type="match status" value="2"/>
</dbReference>
<dbReference type="Pfam" id="PF13639">
    <property type="entry name" value="zf-RING_2"/>
    <property type="match status" value="1"/>
</dbReference>
<protein>
    <recommendedName>
        <fullName evidence="10">PHD-type domain-containing protein</fullName>
    </recommendedName>
</protein>
<keyword evidence="2 4" id="KW-0863">Zinc-finger</keyword>
<dbReference type="InterPro" id="IPR001965">
    <property type="entry name" value="Znf_PHD"/>
</dbReference>
<dbReference type="InterPro" id="IPR019787">
    <property type="entry name" value="Znf_PHD-finger"/>
</dbReference>
<evidence type="ECO:0000259" key="7">
    <source>
        <dbReference type="PROSITE" id="PS50089"/>
    </source>
</evidence>
<keyword evidence="1" id="KW-0479">Metal-binding</keyword>
<dbReference type="Pfam" id="PF00628">
    <property type="entry name" value="PHD"/>
    <property type="match status" value="1"/>
</dbReference>
<dbReference type="InterPro" id="IPR047157">
    <property type="entry name" value="PHRF1/Atg35"/>
</dbReference>
<evidence type="ECO:0000313" key="9">
    <source>
        <dbReference type="Proteomes" id="UP000094385"/>
    </source>
</evidence>
<reference evidence="8 9" key="1">
    <citation type="journal article" date="2016" name="Proc. Natl. Acad. Sci. U.S.A.">
        <title>Comparative genomics of biotechnologically important yeasts.</title>
        <authorList>
            <person name="Riley R."/>
            <person name="Haridas S."/>
            <person name="Wolfe K.H."/>
            <person name="Lopes M.R."/>
            <person name="Hittinger C.T."/>
            <person name="Goeker M."/>
            <person name="Salamov A.A."/>
            <person name="Wisecaver J.H."/>
            <person name="Long T.M."/>
            <person name="Calvey C.H."/>
            <person name="Aerts A.L."/>
            <person name="Barry K.W."/>
            <person name="Choi C."/>
            <person name="Clum A."/>
            <person name="Coughlan A.Y."/>
            <person name="Deshpande S."/>
            <person name="Douglass A.P."/>
            <person name="Hanson S.J."/>
            <person name="Klenk H.-P."/>
            <person name="LaButti K.M."/>
            <person name="Lapidus A."/>
            <person name="Lindquist E.A."/>
            <person name="Lipzen A.M."/>
            <person name="Meier-Kolthoff J.P."/>
            <person name="Ohm R.A."/>
            <person name="Otillar R.P."/>
            <person name="Pangilinan J.L."/>
            <person name="Peng Y."/>
            <person name="Rokas A."/>
            <person name="Rosa C.A."/>
            <person name="Scheuner C."/>
            <person name="Sibirny A.A."/>
            <person name="Slot J.C."/>
            <person name="Stielow J.B."/>
            <person name="Sun H."/>
            <person name="Kurtzman C.P."/>
            <person name="Blackwell M."/>
            <person name="Grigoriev I.V."/>
            <person name="Jeffries T.W."/>
        </authorList>
    </citation>
    <scope>NUCLEOTIDE SEQUENCE [LARGE SCALE GENOMIC DNA]</scope>
    <source>
        <strain evidence="8 9">NRRL Y-11557</strain>
    </source>
</reference>
<evidence type="ECO:0000313" key="8">
    <source>
        <dbReference type="EMBL" id="ODQ72930.1"/>
    </source>
</evidence>
<evidence type="ECO:0000256" key="3">
    <source>
        <dbReference type="ARBA" id="ARBA00022833"/>
    </source>
</evidence>
<accession>A0A1E3Q5P9</accession>
<feature type="domain" description="PHD-type" evidence="6">
    <location>
        <begin position="137"/>
        <end position="185"/>
    </location>
</feature>
<evidence type="ECO:0000256" key="5">
    <source>
        <dbReference type="SAM" id="MobiDB-lite"/>
    </source>
</evidence>
<evidence type="ECO:0008006" key="10">
    <source>
        <dbReference type="Google" id="ProtNLM"/>
    </source>
</evidence>
<gene>
    <name evidence="8" type="ORF">LIPSTDRAFT_3288</name>
</gene>
<feature type="region of interest" description="Disordered" evidence="5">
    <location>
        <begin position="320"/>
        <end position="474"/>
    </location>
</feature>
<dbReference type="InterPro" id="IPR013083">
    <property type="entry name" value="Znf_RING/FYVE/PHD"/>
</dbReference>